<keyword evidence="2" id="KW-1185">Reference proteome</keyword>
<proteinExistence type="predicted"/>
<dbReference type="Proteomes" id="UP000887572">
    <property type="component" value="Unplaced"/>
</dbReference>
<name>A0A914HMV4_GLORO</name>
<feature type="transmembrane region" description="Helical" evidence="1">
    <location>
        <begin position="47"/>
        <end position="68"/>
    </location>
</feature>
<organism evidence="2 3">
    <name type="scientific">Globodera rostochiensis</name>
    <name type="common">Golden nematode worm</name>
    <name type="synonym">Heterodera rostochiensis</name>
    <dbReference type="NCBI Taxonomy" id="31243"/>
    <lineage>
        <taxon>Eukaryota</taxon>
        <taxon>Metazoa</taxon>
        <taxon>Ecdysozoa</taxon>
        <taxon>Nematoda</taxon>
        <taxon>Chromadorea</taxon>
        <taxon>Rhabditida</taxon>
        <taxon>Tylenchina</taxon>
        <taxon>Tylenchomorpha</taxon>
        <taxon>Tylenchoidea</taxon>
        <taxon>Heteroderidae</taxon>
        <taxon>Heteroderinae</taxon>
        <taxon>Globodera</taxon>
    </lineage>
</organism>
<sequence length="85" mass="9623">MHAAQHNSCFQYAHRSHAHRLCRIWWPSCMPDKPAQALHSDHWSQPLILISLALESSVNGAALLFLCLRSSSRRFSASLALCLIR</sequence>
<dbReference type="AlphaFoldDB" id="A0A914HMV4"/>
<accession>A0A914HMV4</accession>
<keyword evidence="1" id="KW-0812">Transmembrane</keyword>
<evidence type="ECO:0000313" key="3">
    <source>
        <dbReference type="WBParaSite" id="Gr19_v10_g2053.t1"/>
    </source>
</evidence>
<evidence type="ECO:0000256" key="1">
    <source>
        <dbReference type="SAM" id="Phobius"/>
    </source>
</evidence>
<reference evidence="3" key="1">
    <citation type="submission" date="2022-11" db="UniProtKB">
        <authorList>
            <consortium name="WormBaseParasite"/>
        </authorList>
    </citation>
    <scope>IDENTIFICATION</scope>
</reference>
<keyword evidence="1" id="KW-1133">Transmembrane helix</keyword>
<keyword evidence="1" id="KW-0472">Membrane</keyword>
<dbReference type="WBParaSite" id="Gr19_v10_g2053.t1">
    <property type="protein sequence ID" value="Gr19_v10_g2053.t1"/>
    <property type="gene ID" value="Gr19_v10_g2053"/>
</dbReference>
<evidence type="ECO:0000313" key="2">
    <source>
        <dbReference type="Proteomes" id="UP000887572"/>
    </source>
</evidence>
<protein>
    <submittedName>
        <fullName evidence="3">Uncharacterized protein</fullName>
    </submittedName>
</protein>